<dbReference type="RefSeq" id="WP_046005560.1">
    <property type="nucleotide sequence ID" value="NZ_JXYA01000031.1"/>
</dbReference>
<evidence type="ECO:0000313" key="2">
    <source>
        <dbReference type="Proteomes" id="UP000033452"/>
    </source>
</evidence>
<proteinExistence type="predicted"/>
<protein>
    <submittedName>
        <fullName evidence="1">Uncharacterized protein</fullName>
    </submittedName>
</protein>
<dbReference type="PATRIC" id="fig|43658.5.peg.2902"/>
<sequence length="125" mass="13655">MKLFRAIDELEISGTVSELAEIKRTLEKAEDGQVYVFTFDCSGCSMSYDSLEPELKVQVCSGPACATFREEGGVTIRGGLKSIEVFASFFDFDLDSASGEHYHWDEACGSEYVATNSIPMVVSVA</sequence>
<dbReference type="OrthoDB" id="6293386at2"/>
<name>A0A0F4QJR5_9GAMM</name>
<accession>A0A0F4QJR5</accession>
<gene>
    <name evidence="1" type="ORF">TW77_13755</name>
</gene>
<dbReference type="Proteomes" id="UP000033452">
    <property type="component" value="Unassembled WGS sequence"/>
</dbReference>
<evidence type="ECO:0000313" key="1">
    <source>
        <dbReference type="EMBL" id="KJZ07928.1"/>
    </source>
</evidence>
<comment type="caution">
    <text evidence="1">The sequence shown here is derived from an EMBL/GenBank/DDBJ whole genome shotgun (WGS) entry which is preliminary data.</text>
</comment>
<reference evidence="1 2" key="1">
    <citation type="journal article" date="2015" name="BMC Genomics">
        <title>Genome mining reveals unlocked bioactive potential of marine Gram-negative bacteria.</title>
        <authorList>
            <person name="Machado H."/>
            <person name="Sonnenschein E.C."/>
            <person name="Melchiorsen J."/>
            <person name="Gram L."/>
        </authorList>
    </citation>
    <scope>NUCLEOTIDE SEQUENCE [LARGE SCALE GENOMIC DNA]</scope>
    <source>
        <strain evidence="1 2">S2471</strain>
    </source>
</reference>
<dbReference type="EMBL" id="JXYA01000031">
    <property type="protein sequence ID" value="KJZ07928.1"/>
    <property type="molecule type" value="Genomic_DNA"/>
</dbReference>
<organism evidence="1 2">
    <name type="scientific">Pseudoalteromonas rubra</name>
    <dbReference type="NCBI Taxonomy" id="43658"/>
    <lineage>
        <taxon>Bacteria</taxon>
        <taxon>Pseudomonadati</taxon>
        <taxon>Pseudomonadota</taxon>
        <taxon>Gammaproteobacteria</taxon>
        <taxon>Alteromonadales</taxon>
        <taxon>Pseudoalteromonadaceae</taxon>
        <taxon>Pseudoalteromonas</taxon>
    </lineage>
</organism>
<keyword evidence="2" id="KW-1185">Reference proteome</keyword>
<dbReference type="AlphaFoldDB" id="A0A0F4QJR5"/>